<gene>
    <name evidence="9" type="ORF">FB556_0217</name>
</gene>
<feature type="transmembrane region" description="Helical" evidence="8">
    <location>
        <begin position="99"/>
        <end position="119"/>
    </location>
</feature>
<keyword evidence="3" id="KW-1003">Cell membrane</keyword>
<sequence length="365" mass="38957">MTLSEFDAYRPENEPRRKRRRNRPPGKRRGGGNGDGAREMPMVEDVEFADSYYGRPIVKAPPWDDKISAYLFLGGVAGGSAMLAVGADRIGFDKLRRNTRLTALGATIGGTVFLILDLGRPERFHHMLRTFKPASPMNMGTWILSSFGMGAGVVAAIEVDQLTGQKIPLGVLRKVVYAFEKPAALLAAVMGAPLASYTGALLADTSVPTWNGGKDNLSYLFVSSAAMASSGFALITTPTSQTRPARTFATLGAVAELFFSEKLTADMHPVEAEPLQTGRPARKLRWAQALTIAGGVGAALLSRNRIAAIASGTALATASMLTRSAIMEAGINSTKDPRHVVEPQRDRLAARRAKGIVDDSITTVG</sequence>
<comment type="subcellular location">
    <subcellularLocation>
        <location evidence="1">Cell membrane</location>
        <topology evidence="1">Multi-pass membrane protein</topology>
    </subcellularLocation>
</comment>
<evidence type="ECO:0000256" key="4">
    <source>
        <dbReference type="ARBA" id="ARBA00022692"/>
    </source>
</evidence>
<protein>
    <submittedName>
        <fullName evidence="9">Polysulfide reductase NrfD</fullName>
    </submittedName>
</protein>
<evidence type="ECO:0000256" key="5">
    <source>
        <dbReference type="ARBA" id="ARBA00022989"/>
    </source>
</evidence>
<dbReference type="AlphaFoldDB" id="A0A543AMG6"/>
<dbReference type="RefSeq" id="WP_141863957.1">
    <property type="nucleotide sequence ID" value="NZ_BAABAN010000017.1"/>
</dbReference>
<evidence type="ECO:0000313" key="9">
    <source>
        <dbReference type="EMBL" id="TQL73771.1"/>
    </source>
</evidence>
<evidence type="ECO:0000256" key="6">
    <source>
        <dbReference type="ARBA" id="ARBA00023136"/>
    </source>
</evidence>
<evidence type="ECO:0000256" key="7">
    <source>
        <dbReference type="SAM" id="MobiDB-lite"/>
    </source>
</evidence>
<keyword evidence="6 8" id="KW-0472">Membrane</keyword>
<dbReference type="InterPro" id="IPR005614">
    <property type="entry name" value="NrfD-like"/>
</dbReference>
<comment type="caution">
    <text evidence="9">The sequence shown here is derived from an EMBL/GenBank/DDBJ whole genome shotgun (WGS) entry which is preliminary data.</text>
</comment>
<dbReference type="Gene3D" id="1.20.1630.10">
    <property type="entry name" value="Formate dehydrogenase/DMSO reductase domain"/>
    <property type="match status" value="1"/>
</dbReference>
<feature type="compositionally biased region" description="Basic residues" evidence="7">
    <location>
        <begin position="16"/>
        <end position="30"/>
    </location>
</feature>
<name>A0A543AMG6_9MICC</name>
<evidence type="ECO:0000256" key="8">
    <source>
        <dbReference type="SAM" id="Phobius"/>
    </source>
</evidence>
<dbReference type="GO" id="GO:0005886">
    <property type="term" value="C:plasma membrane"/>
    <property type="evidence" value="ECO:0007669"/>
    <property type="project" value="UniProtKB-SubCell"/>
</dbReference>
<evidence type="ECO:0000256" key="1">
    <source>
        <dbReference type="ARBA" id="ARBA00004651"/>
    </source>
</evidence>
<proteinExistence type="inferred from homology"/>
<evidence type="ECO:0000313" key="10">
    <source>
        <dbReference type="Proteomes" id="UP000319746"/>
    </source>
</evidence>
<feature type="region of interest" description="Disordered" evidence="7">
    <location>
        <begin position="1"/>
        <end position="40"/>
    </location>
</feature>
<dbReference type="PANTHER" id="PTHR34856">
    <property type="entry name" value="PROTEIN NRFD"/>
    <property type="match status" value="1"/>
</dbReference>
<organism evidence="9 10">
    <name type="scientific">Enteractinococcus coprophilus</name>
    <dbReference type="NCBI Taxonomy" id="1027633"/>
    <lineage>
        <taxon>Bacteria</taxon>
        <taxon>Bacillati</taxon>
        <taxon>Actinomycetota</taxon>
        <taxon>Actinomycetes</taxon>
        <taxon>Micrococcales</taxon>
        <taxon>Micrococcaceae</taxon>
    </lineage>
</organism>
<feature type="transmembrane region" description="Helical" evidence="8">
    <location>
        <begin position="217"/>
        <end position="236"/>
    </location>
</feature>
<keyword evidence="4 8" id="KW-0812">Transmembrane</keyword>
<dbReference type="OrthoDB" id="112837at2"/>
<dbReference type="Proteomes" id="UP000319746">
    <property type="component" value="Unassembled WGS sequence"/>
</dbReference>
<reference evidence="9 10" key="1">
    <citation type="submission" date="2019-06" db="EMBL/GenBank/DDBJ databases">
        <title>Sequencing the genomes of 1000 actinobacteria strains.</title>
        <authorList>
            <person name="Klenk H.-P."/>
        </authorList>
    </citation>
    <scope>NUCLEOTIDE SEQUENCE [LARGE SCALE GENOMIC DNA]</scope>
    <source>
        <strain evidence="9 10">DSM 24083</strain>
    </source>
</reference>
<feature type="transmembrane region" description="Helical" evidence="8">
    <location>
        <begin position="178"/>
        <end position="197"/>
    </location>
</feature>
<keyword evidence="10" id="KW-1185">Reference proteome</keyword>
<comment type="similarity">
    <text evidence="2">Belongs to the NrfD family.</text>
</comment>
<evidence type="ECO:0000256" key="2">
    <source>
        <dbReference type="ARBA" id="ARBA00008929"/>
    </source>
</evidence>
<evidence type="ECO:0000256" key="3">
    <source>
        <dbReference type="ARBA" id="ARBA00022475"/>
    </source>
</evidence>
<dbReference type="InterPro" id="IPR052049">
    <property type="entry name" value="Electron_transfer_protein"/>
</dbReference>
<feature type="transmembrane region" description="Helical" evidence="8">
    <location>
        <begin position="139"/>
        <end position="157"/>
    </location>
</feature>
<keyword evidence="5 8" id="KW-1133">Transmembrane helix</keyword>
<accession>A0A543AMG6</accession>
<dbReference type="PANTHER" id="PTHR34856:SF2">
    <property type="entry name" value="PROTEIN NRFD"/>
    <property type="match status" value="1"/>
</dbReference>
<dbReference type="Pfam" id="PF03916">
    <property type="entry name" value="NrfD"/>
    <property type="match status" value="1"/>
</dbReference>
<dbReference type="EMBL" id="VFOU01000001">
    <property type="protein sequence ID" value="TQL73771.1"/>
    <property type="molecule type" value="Genomic_DNA"/>
</dbReference>
<feature type="transmembrane region" description="Helical" evidence="8">
    <location>
        <begin position="67"/>
        <end position="87"/>
    </location>
</feature>